<gene>
    <name evidence="10" type="ORF">BIN_B_02064</name>
</gene>
<dbReference type="AlphaFoldDB" id="A0A653EQS0"/>
<feature type="compositionally biased region" description="Basic residues" evidence="7">
    <location>
        <begin position="1"/>
        <end position="10"/>
    </location>
</feature>
<protein>
    <submittedName>
        <fullName evidence="10">Putative 3-hydroxyphenylpropionic transporter MhpT</fullName>
    </submittedName>
</protein>
<keyword evidence="6 8" id="KW-0472">Membrane</keyword>
<evidence type="ECO:0000256" key="5">
    <source>
        <dbReference type="ARBA" id="ARBA00022989"/>
    </source>
</evidence>
<keyword evidence="2" id="KW-0813">Transport</keyword>
<feature type="transmembrane region" description="Helical" evidence="8">
    <location>
        <begin position="380"/>
        <end position="405"/>
    </location>
</feature>
<feature type="transmembrane region" description="Helical" evidence="8">
    <location>
        <begin position="83"/>
        <end position="105"/>
    </location>
</feature>
<dbReference type="InterPro" id="IPR050171">
    <property type="entry name" value="MFS_Transporters"/>
</dbReference>
<dbReference type="Gene3D" id="1.20.1250.20">
    <property type="entry name" value="MFS general substrate transporter like domains"/>
    <property type="match status" value="1"/>
</dbReference>
<dbReference type="GO" id="GO:0005886">
    <property type="term" value="C:plasma membrane"/>
    <property type="evidence" value="ECO:0007669"/>
    <property type="project" value="UniProtKB-SubCell"/>
</dbReference>
<dbReference type="PANTHER" id="PTHR23517">
    <property type="entry name" value="RESISTANCE PROTEIN MDTM, PUTATIVE-RELATED-RELATED"/>
    <property type="match status" value="1"/>
</dbReference>
<dbReference type="Pfam" id="PF07690">
    <property type="entry name" value="MFS_1"/>
    <property type="match status" value="1"/>
</dbReference>
<evidence type="ECO:0000256" key="7">
    <source>
        <dbReference type="SAM" id="MobiDB-lite"/>
    </source>
</evidence>
<feature type="transmembrane region" description="Helical" evidence="8">
    <location>
        <begin position="117"/>
        <end position="141"/>
    </location>
</feature>
<dbReference type="EMBL" id="LR589282">
    <property type="protein sequence ID" value="VTO99662.1"/>
    <property type="molecule type" value="Genomic_DNA"/>
</dbReference>
<feature type="transmembrane region" description="Helical" evidence="8">
    <location>
        <begin position="417"/>
        <end position="439"/>
    </location>
</feature>
<evidence type="ECO:0000256" key="2">
    <source>
        <dbReference type="ARBA" id="ARBA00022448"/>
    </source>
</evidence>
<dbReference type="InterPro" id="IPR011701">
    <property type="entry name" value="MFS"/>
</dbReference>
<keyword evidence="3" id="KW-1003">Cell membrane</keyword>
<evidence type="ECO:0000256" key="4">
    <source>
        <dbReference type="ARBA" id="ARBA00022692"/>
    </source>
</evidence>
<evidence type="ECO:0000256" key="3">
    <source>
        <dbReference type="ARBA" id="ARBA00022475"/>
    </source>
</evidence>
<feature type="region of interest" description="Disordered" evidence="7">
    <location>
        <begin position="1"/>
        <end position="34"/>
    </location>
</feature>
<feature type="transmembrane region" description="Helical" evidence="8">
    <location>
        <begin position="287"/>
        <end position="312"/>
    </location>
</feature>
<evidence type="ECO:0000256" key="6">
    <source>
        <dbReference type="ARBA" id="ARBA00023136"/>
    </source>
</evidence>
<feature type="transmembrane region" description="Helical" evidence="8">
    <location>
        <begin position="173"/>
        <end position="200"/>
    </location>
</feature>
<dbReference type="SUPFAM" id="SSF103473">
    <property type="entry name" value="MFS general substrate transporter"/>
    <property type="match status" value="1"/>
</dbReference>
<feature type="domain" description="Major facilitator superfamily (MFS) profile" evidence="9">
    <location>
        <begin position="83"/>
        <end position="465"/>
    </location>
</feature>
<evidence type="ECO:0000256" key="1">
    <source>
        <dbReference type="ARBA" id="ARBA00004651"/>
    </source>
</evidence>
<name>A0A653EQS0_MYCKA</name>
<dbReference type="InterPro" id="IPR036259">
    <property type="entry name" value="MFS_trans_sf"/>
</dbReference>
<evidence type="ECO:0000313" key="10">
    <source>
        <dbReference type="EMBL" id="VTO99662.1"/>
    </source>
</evidence>
<proteinExistence type="predicted"/>
<evidence type="ECO:0000259" key="9">
    <source>
        <dbReference type="PROSITE" id="PS50850"/>
    </source>
</evidence>
<accession>A0A653EQS0</accession>
<organism evidence="10">
    <name type="scientific">Mycobacterium kansasii</name>
    <dbReference type="NCBI Taxonomy" id="1768"/>
    <lineage>
        <taxon>Bacteria</taxon>
        <taxon>Bacillati</taxon>
        <taxon>Actinomycetota</taxon>
        <taxon>Actinomycetes</taxon>
        <taxon>Mycobacteriales</taxon>
        <taxon>Mycobacteriaceae</taxon>
        <taxon>Mycobacterium</taxon>
    </lineage>
</organism>
<dbReference type="InterPro" id="IPR020846">
    <property type="entry name" value="MFS_dom"/>
</dbReference>
<dbReference type="PROSITE" id="PS50850">
    <property type="entry name" value="MFS"/>
    <property type="match status" value="1"/>
</dbReference>
<feature type="transmembrane region" description="Helical" evidence="8">
    <location>
        <begin position="212"/>
        <end position="232"/>
    </location>
</feature>
<reference evidence="10" key="1">
    <citation type="submission" date="2019-05" db="EMBL/GenBank/DDBJ databases">
        <authorList>
            <person name="Naeem R."/>
            <person name="Antony C."/>
            <person name="Guan Q."/>
        </authorList>
    </citation>
    <scope>NUCLEOTIDE SEQUENCE</scope>
    <source>
        <strain evidence="10">3</strain>
    </source>
</reference>
<comment type="subcellular location">
    <subcellularLocation>
        <location evidence="1">Cell membrane</location>
        <topology evidence="1">Multi-pass membrane protein</topology>
    </subcellularLocation>
</comment>
<feature type="transmembrane region" description="Helical" evidence="8">
    <location>
        <begin position="148"/>
        <end position="167"/>
    </location>
</feature>
<feature type="transmembrane region" description="Helical" evidence="8">
    <location>
        <begin position="445"/>
        <end position="468"/>
    </location>
</feature>
<sequence length="484" mass="49973">MGASVHHRSTRAVSPGRRNGRSSSEGADRRYPARTRVATLRPVATGTALAAIAGEDVANSHPDAAVASVSSAVVRPDRDRYPAVMWILLAGNLLVRSAGFAYPFLAYHVAGRGHQAGAVGVVLAAYGAGWAAGQLLCGWLVDRYGARSTLVSTMAVAAAVLMLIAAAHSVPVLSVAAMIAGLTCDTPRLVLGSAITALIADPRHRARLDTWRYGWVLNIGAAIAGAVGGLVAEWMGTSLLYWINGIVYATFAVMTVRCIPAGRYRAATPVTAHDRGDYRQIFADKRLVLLVASGWATLTVLMGIFAVVPMLMNASGLGTGAYGWVQVVNGVAVAALTPLMTPWLSKQLAVGPRLDMLAVAGVWVTLCMGVAGIAHTTAGFSAAVAACSPGEIVWFVVSAGIVHRITQPASSGRYQGVWSMTTAAAAVTAPILASCSLAHGGRLLMVGATVTAGLLGTALCAPLARALAGADIGRAPRNHGRRCC</sequence>
<dbReference type="GO" id="GO:0022857">
    <property type="term" value="F:transmembrane transporter activity"/>
    <property type="evidence" value="ECO:0007669"/>
    <property type="project" value="InterPro"/>
</dbReference>
<keyword evidence="4 8" id="KW-0812">Transmembrane</keyword>
<feature type="transmembrane region" description="Helical" evidence="8">
    <location>
        <begin position="356"/>
        <end position="374"/>
    </location>
</feature>
<feature type="transmembrane region" description="Helical" evidence="8">
    <location>
        <begin position="324"/>
        <end position="344"/>
    </location>
</feature>
<feature type="transmembrane region" description="Helical" evidence="8">
    <location>
        <begin position="238"/>
        <end position="256"/>
    </location>
</feature>
<evidence type="ECO:0000256" key="8">
    <source>
        <dbReference type="SAM" id="Phobius"/>
    </source>
</evidence>
<keyword evidence="5 8" id="KW-1133">Transmembrane helix</keyword>
<dbReference type="PANTHER" id="PTHR23517:SF3">
    <property type="entry name" value="INTEGRAL MEMBRANE TRANSPORT PROTEIN"/>
    <property type="match status" value="1"/>
</dbReference>